<dbReference type="EMBL" id="BARS01010804">
    <property type="protein sequence ID" value="GAF97507.1"/>
    <property type="molecule type" value="Genomic_DNA"/>
</dbReference>
<feature type="non-terminal residue" evidence="1">
    <location>
        <position position="1"/>
    </location>
</feature>
<accession>X0UAY5</accession>
<gene>
    <name evidence="1" type="ORF">S01H1_19889</name>
</gene>
<dbReference type="InterPro" id="IPR006059">
    <property type="entry name" value="SBP"/>
</dbReference>
<comment type="caution">
    <text evidence="1">The sequence shown here is derived from an EMBL/GenBank/DDBJ whole genome shotgun (WGS) entry which is preliminary data.</text>
</comment>
<dbReference type="AlphaFoldDB" id="X0UAY5"/>
<evidence type="ECO:0000313" key="1">
    <source>
        <dbReference type="EMBL" id="GAF97507.1"/>
    </source>
</evidence>
<protein>
    <submittedName>
        <fullName evidence="1">Uncharacterized protein</fullName>
    </submittedName>
</protein>
<dbReference type="Gene3D" id="3.40.190.10">
    <property type="entry name" value="Periplasmic binding protein-like II"/>
    <property type="match status" value="1"/>
</dbReference>
<proteinExistence type="predicted"/>
<sequence>DGKFAVTGVPQKSLLYFLGCAILSYGGAFPDLVSPGAVAAWEMLIGMREAFAPALMTYDNVIDPMRDEQAWMALVQSGGAARLFFTRPGAFLAVPPPRGPRGMGAVVDADGMGIYKLSRLHSLAARFIQHIMRPETQAYLAQAVPGYMPAVRPALTLLDESLLAEPIRSSARVFDTGILAGAPAGDGSLLKGVFEGVFWSLIVDQGRLDRWFLLMGQDAIDRMGG</sequence>
<reference evidence="1" key="1">
    <citation type="journal article" date="2014" name="Front. Microbiol.">
        <title>High frequency of phylogenetically diverse reductive dehalogenase-homologous genes in deep subseafloor sedimentary metagenomes.</title>
        <authorList>
            <person name="Kawai M."/>
            <person name="Futagami T."/>
            <person name="Toyoda A."/>
            <person name="Takaki Y."/>
            <person name="Nishi S."/>
            <person name="Hori S."/>
            <person name="Arai W."/>
            <person name="Tsubouchi T."/>
            <person name="Morono Y."/>
            <person name="Uchiyama I."/>
            <person name="Ito T."/>
            <person name="Fujiyama A."/>
            <person name="Inagaki F."/>
            <person name="Takami H."/>
        </authorList>
    </citation>
    <scope>NUCLEOTIDE SEQUENCE</scope>
    <source>
        <strain evidence="1">Expedition CK06-06</strain>
    </source>
</reference>
<name>X0UAY5_9ZZZZ</name>
<organism evidence="1">
    <name type="scientific">marine sediment metagenome</name>
    <dbReference type="NCBI Taxonomy" id="412755"/>
    <lineage>
        <taxon>unclassified sequences</taxon>
        <taxon>metagenomes</taxon>
        <taxon>ecological metagenomes</taxon>
    </lineage>
</organism>
<dbReference type="SUPFAM" id="SSF53850">
    <property type="entry name" value="Periplasmic binding protein-like II"/>
    <property type="match status" value="1"/>
</dbReference>
<dbReference type="Pfam" id="PF13416">
    <property type="entry name" value="SBP_bac_8"/>
    <property type="match status" value="1"/>
</dbReference>